<evidence type="ECO:0000313" key="2">
    <source>
        <dbReference type="Proteomes" id="UP001307889"/>
    </source>
</evidence>
<sequence>MSKSSVYGRLAIKIVNRCRTGAPDRRARRLFSKDPRLGFRLGYWPFEKHRPDLNGPQVSGGKVKWGKADVFIEG</sequence>
<reference evidence="1 2" key="1">
    <citation type="submission" date="2023-09" db="EMBL/GenBank/DDBJ databases">
        <title>Nesidiocoris tenuis whole genome shotgun sequence.</title>
        <authorList>
            <person name="Shibata T."/>
            <person name="Shimoda M."/>
            <person name="Kobayashi T."/>
            <person name="Uehara T."/>
        </authorList>
    </citation>
    <scope>NUCLEOTIDE SEQUENCE [LARGE SCALE GENOMIC DNA]</scope>
    <source>
        <strain evidence="1 2">Japan</strain>
    </source>
</reference>
<gene>
    <name evidence="1" type="ORF">NTJ_12103</name>
</gene>
<evidence type="ECO:0000313" key="1">
    <source>
        <dbReference type="EMBL" id="BES99284.1"/>
    </source>
</evidence>
<accession>A0ABN7B6P9</accession>
<name>A0ABN7B6P9_9HEMI</name>
<proteinExistence type="predicted"/>
<keyword evidence="2" id="KW-1185">Reference proteome</keyword>
<dbReference type="EMBL" id="AP028918">
    <property type="protein sequence ID" value="BES99284.1"/>
    <property type="molecule type" value="Genomic_DNA"/>
</dbReference>
<dbReference type="Proteomes" id="UP001307889">
    <property type="component" value="Chromosome 10"/>
</dbReference>
<organism evidence="1 2">
    <name type="scientific">Nesidiocoris tenuis</name>
    <dbReference type="NCBI Taxonomy" id="355587"/>
    <lineage>
        <taxon>Eukaryota</taxon>
        <taxon>Metazoa</taxon>
        <taxon>Ecdysozoa</taxon>
        <taxon>Arthropoda</taxon>
        <taxon>Hexapoda</taxon>
        <taxon>Insecta</taxon>
        <taxon>Pterygota</taxon>
        <taxon>Neoptera</taxon>
        <taxon>Paraneoptera</taxon>
        <taxon>Hemiptera</taxon>
        <taxon>Heteroptera</taxon>
        <taxon>Panheteroptera</taxon>
        <taxon>Cimicomorpha</taxon>
        <taxon>Miridae</taxon>
        <taxon>Dicyphina</taxon>
        <taxon>Nesidiocoris</taxon>
    </lineage>
</organism>
<protein>
    <submittedName>
        <fullName evidence="1">Uncharacterized protein</fullName>
    </submittedName>
</protein>